<keyword evidence="1" id="KW-0472">Membrane</keyword>
<feature type="domain" description="DUF7507" evidence="3">
    <location>
        <begin position="443"/>
        <end position="541"/>
    </location>
</feature>
<organism evidence="4 5">
    <name type="scientific">Allocatelliglobosispora scoriae</name>
    <dbReference type="NCBI Taxonomy" id="643052"/>
    <lineage>
        <taxon>Bacteria</taxon>
        <taxon>Bacillati</taxon>
        <taxon>Actinomycetota</taxon>
        <taxon>Actinomycetes</taxon>
        <taxon>Micromonosporales</taxon>
        <taxon>Micromonosporaceae</taxon>
        <taxon>Allocatelliglobosispora</taxon>
    </lineage>
</organism>
<feature type="domain" description="DUF11" evidence="2">
    <location>
        <begin position="553"/>
        <end position="665"/>
    </location>
</feature>
<dbReference type="InterPro" id="IPR055354">
    <property type="entry name" value="DUF7507"/>
</dbReference>
<dbReference type="Proteomes" id="UP000587527">
    <property type="component" value="Unassembled WGS sequence"/>
</dbReference>
<name>A0A841BWK0_9ACTN</name>
<dbReference type="EMBL" id="JACHMN010000002">
    <property type="protein sequence ID" value="MBB5871858.1"/>
    <property type="molecule type" value="Genomic_DNA"/>
</dbReference>
<feature type="domain" description="DUF7507" evidence="3">
    <location>
        <begin position="328"/>
        <end position="429"/>
    </location>
</feature>
<gene>
    <name evidence="4" type="ORF">F4553_005237</name>
</gene>
<dbReference type="SUPFAM" id="SSF49899">
    <property type="entry name" value="Concanavalin A-like lectins/glucanases"/>
    <property type="match status" value="1"/>
</dbReference>
<dbReference type="InterPro" id="IPR001434">
    <property type="entry name" value="OmcB-like_DUF11"/>
</dbReference>
<evidence type="ECO:0000259" key="3">
    <source>
        <dbReference type="Pfam" id="PF24346"/>
    </source>
</evidence>
<dbReference type="InterPro" id="IPR013783">
    <property type="entry name" value="Ig-like_fold"/>
</dbReference>
<keyword evidence="5" id="KW-1185">Reference proteome</keyword>
<dbReference type="PANTHER" id="PTHR34819">
    <property type="entry name" value="LARGE CYSTEINE-RICH PERIPLASMIC PROTEIN OMCB"/>
    <property type="match status" value="1"/>
</dbReference>
<evidence type="ECO:0000259" key="2">
    <source>
        <dbReference type="Pfam" id="PF01345"/>
    </source>
</evidence>
<feature type="transmembrane region" description="Helical" evidence="1">
    <location>
        <begin position="1300"/>
        <end position="1322"/>
    </location>
</feature>
<dbReference type="NCBIfam" id="TIGR01451">
    <property type="entry name" value="B_ant_repeat"/>
    <property type="match status" value="7"/>
</dbReference>
<accession>A0A841BWK0</accession>
<feature type="domain" description="DUF11" evidence="2">
    <location>
        <begin position="922"/>
        <end position="1034"/>
    </location>
</feature>
<dbReference type="InterPro" id="IPR051172">
    <property type="entry name" value="Chlamydia_OmcB"/>
</dbReference>
<feature type="domain" description="DUF11" evidence="2">
    <location>
        <begin position="675"/>
        <end position="789"/>
    </location>
</feature>
<dbReference type="PANTHER" id="PTHR34819:SF3">
    <property type="entry name" value="CELL SURFACE PROTEIN"/>
    <property type="match status" value="1"/>
</dbReference>
<dbReference type="GO" id="GO:0005975">
    <property type="term" value="P:carbohydrate metabolic process"/>
    <property type="evidence" value="ECO:0007669"/>
    <property type="project" value="UniProtKB-ARBA"/>
</dbReference>
<dbReference type="Gene3D" id="2.60.40.10">
    <property type="entry name" value="Immunoglobulins"/>
    <property type="match status" value="5"/>
</dbReference>
<dbReference type="Gene3D" id="2.60.120.200">
    <property type="match status" value="1"/>
</dbReference>
<sequence>MLVATLGTALPMRTATAAPPPGGGTVIVDETFDGASVPDPAWRVDGVTCLTGTPAGSTPPAGGAQIPSCQGHTSGPVPPVGVTPGYLQLTDTAGNVAGDILYQRPVPATAGLSVVFEQYQYGGNEADGIGFFLVDGATTASTVGGSGGSLGYAPRDATPGVQGGYLGVGLDVYGNFYNDGEGRGRNCPVGQRSPGGTATGRIAPNVVTLRGPGNGFNGYCYLASTTTGDGAHPTSTLTGSLRGPAGTTTPPPAKRLVNVQVTPAPAPRVIVQIDFTGTGGSYEEVLNVPAPGGTPSTYKFGFLGSTGGNNDVHLLRNVVVRTINALDALQLVKQVSRAGTPLPATITAGTAIPYEYVVTNAGLETLTGLTVSDNKVGGITCDATTLPPEPDPGGTTVCRGSYTVTAADVAAGVVTNVATATAQSPGGPVDSNQDQVELPLVSSLSITKSVQTAPPFSVGQTITYRYVVTNTGGSRISQVAVTDNRVAAGAVICGAGALIPGAQTICTGPYTIAAGAIAADGTLTNVATAGGVSPIGQAVRSAPATAVIPLNADIAVTKTVSDATPTVGDSVTFTVTVKNNGPSLGAGVVISDKVPPGLTLLSSDPSVGSYDAATGRWTLPTLAVNGSATLRLTVRVDTAAAVTNGASVIAAGQPDPNPGNNTASAGLNPVTPTVDIAVTKSVDQPSIRVGHQAVFTITASNKGPFGATTVTLLDPIPSLLAYVSSSATKGSYDPGSAQWTIGGLAVGQSVSLTLTVRALGVGTVSNTASLAAVSPADINQLNDQDTATVLITPPLADLAVAKTVAPDPVIVGQEVTYQVTAYNIGPDPAPSVVVDEFGPVPTGLEIVSFSVTQGSFDGDALEWAVGRLDAGASPAVLTLVVKVLTPGTKVNTAVISDPAITDPDPSNNHSDATLVSNLPPLDIEVDKSVAPVRVRVTEQATFTVTAKNNGPNPATGLVLHDSLPDGLSHASFTGPGTYDPVSGEWTIGALASGATVTLTIVATADRAGTAVNVASLLSVDQTDTDASNNSASASLLVVEEADLSITKAVVPTVAAIGDIVTYTVVLTNNGPNTAGEIVAADPQRLFADFVEVTFSQGTFDQDQRVWSAGTLAPGAHATLVARIRVVNGGTTVNTVQITQSNLPDPDLINNQAQAVLMVPLADVSVAKAVDKELIPSGGQAVFTITVRNAGPETATGVTVADALPAGLTLVSAKPTTGGYATGTWTVGDLLPGATATLVLTVRGTTPGRHVNTAVATSTGPPDPDKGNNTATATVTVLTPGGELPPPTGGGQMPSTGMPTFVYGSIIGGGLLLAGGALLVVALRRRRGELPA</sequence>
<reference evidence="4 5" key="1">
    <citation type="submission" date="2020-08" db="EMBL/GenBank/DDBJ databases">
        <title>Sequencing the genomes of 1000 actinobacteria strains.</title>
        <authorList>
            <person name="Klenk H.-P."/>
        </authorList>
    </citation>
    <scope>NUCLEOTIDE SEQUENCE [LARGE SCALE GENOMIC DNA]</scope>
    <source>
        <strain evidence="4 5">DSM 45362</strain>
    </source>
</reference>
<dbReference type="Pfam" id="PF24346">
    <property type="entry name" value="DUF7507"/>
    <property type="match status" value="2"/>
</dbReference>
<feature type="domain" description="DUF11" evidence="2">
    <location>
        <begin position="797"/>
        <end position="914"/>
    </location>
</feature>
<dbReference type="InterPro" id="IPR047589">
    <property type="entry name" value="DUF11_rpt"/>
</dbReference>
<dbReference type="RefSeq" id="WP_184840193.1">
    <property type="nucleotide sequence ID" value="NZ_JACHMN010000002.1"/>
</dbReference>
<keyword evidence="1" id="KW-0812">Transmembrane</keyword>
<feature type="domain" description="DUF11" evidence="2">
    <location>
        <begin position="1162"/>
        <end position="1274"/>
    </location>
</feature>
<dbReference type="InterPro" id="IPR013320">
    <property type="entry name" value="ConA-like_dom_sf"/>
</dbReference>
<evidence type="ECO:0000313" key="4">
    <source>
        <dbReference type="EMBL" id="MBB5871858.1"/>
    </source>
</evidence>
<evidence type="ECO:0000313" key="5">
    <source>
        <dbReference type="Proteomes" id="UP000587527"/>
    </source>
</evidence>
<protein>
    <submittedName>
        <fullName evidence="4">Putative repeat protein (TIGR01451 family)</fullName>
    </submittedName>
</protein>
<evidence type="ECO:0000256" key="1">
    <source>
        <dbReference type="SAM" id="Phobius"/>
    </source>
</evidence>
<proteinExistence type="predicted"/>
<keyword evidence="1" id="KW-1133">Transmembrane helix</keyword>
<feature type="domain" description="DUF11" evidence="2">
    <location>
        <begin position="1042"/>
        <end position="1155"/>
    </location>
</feature>
<dbReference type="Pfam" id="PF01345">
    <property type="entry name" value="DUF11"/>
    <property type="match status" value="6"/>
</dbReference>
<comment type="caution">
    <text evidence="4">The sequence shown here is derived from an EMBL/GenBank/DDBJ whole genome shotgun (WGS) entry which is preliminary data.</text>
</comment>